<dbReference type="Gene3D" id="3.30.420.40">
    <property type="match status" value="2"/>
</dbReference>
<dbReference type="InterPro" id="IPR043129">
    <property type="entry name" value="ATPase_NBD"/>
</dbReference>
<dbReference type="Proteomes" id="UP000776164">
    <property type="component" value="Unassembled WGS sequence"/>
</dbReference>
<dbReference type="SUPFAM" id="SSF53067">
    <property type="entry name" value="Actin-like ATPase domain"/>
    <property type="match status" value="1"/>
</dbReference>
<evidence type="ECO:0000313" key="3">
    <source>
        <dbReference type="EMBL" id="MBM7473484.1"/>
    </source>
</evidence>
<dbReference type="RefSeq" id="WP_307827239.1">
    <property type="nucleotide sequence ID" value="NZ_BAAAHT010000001.1"/>
</dbReference>
<dbReference type="GO" id="GO:0016301">
    <property type="term" value="F:kinase activity"/>
    <property type="evidence" value="ECO:0007669"/>
    <property type="project" value="UniProtKB-KW"/>
</dbReference>
<dbReference type="Gene3D" id="1.10.10.10">
    <property type="entry name" value="Winged helix-like DNA-binding domain superfamily/Winged helix DNA-binding domain"/>
    <property type="match status" value="1"/>
</dbReference>
<comment type="similarity">
    <text evidence="1">Belongs to the ROK (NagC/XylR) family.</text>
</comment>
<evidence type="ECO:0000313" key="4">
    <source>
        <dbReference type="Proteomes" id="UP000776164"/>
    </source>
</evidence>
<name>A0ABS2L8Y4_9MICO</name>
<dbReference type="Pfam" id="PF00480">
    <property type="entry name" value="ROK"/>
    <property type="match status" value="1"/>
</dbReference>
<proteinExistence type="inferred from homology"/>
<dbReference type="PANTHER" id="PTHR18964">
    <property type="entry name" value="ROK (REPRESSOR, ORF, KINASE) FAMILY"/>
    <property type="match status" value="1"/>
</dbReference>
<keyword evidence="3" id="KW-0808">Transferase</keyword>
<feature type="region of interest" description="Disordered" evidence="2">
    <location>
        <begin position="1"/>
        <end position="21"/>
    </location>
</feature>
<comment type="caution">
    <text evidence="3">The sequence shown here is derived from an EMBL/GenBank/DDBJ whole genome shotgun (WGS) entry which is preliminary data.</text>
</comment>
<dbReference type="InterPro" id="IPR036388">
    <property type="entry name" value="WH-like_DNA-bd_sf"/>
</dbReference>
<evidence type="ECO:0000256" key="1">
    <source>
        <dbReference type="ARBA" id="ARBA00006479"/>
    </source>
</evidence>
<keyword evidence="3" id="KW-0418">Kinase</keyword>
<accession>A0ABS2L8Y4</accession>
<reference evidence="3 4" key="1">
    <citation type="submission" date="2021-01" db="EMBL/GenBank/DDBJ databases">
        <title>Sequencing the genomes of 1000 actinobacteria strains.</title>
        <authorList>
            <person name="Klenk H.-P."/>
        </authorList>
    </citation>
    <scope>NUCLEOTIDE SEQUENCE [LARGE SCALE GENOMIC DNA]</scope>
    <source>
        <strain evidence="3 4">DSM 13057</strain>
    </source>
</reference>
<dbReference type="InterPro" id="IPR000600">
    <property type="entry name" value="ROK"/>
</dbReference>
<dbReference type="SUPFAM" id="SSF46785">
    <property type="entry name" value="Winged helix' DNA-binding domain"/>
    <property type="match status" value="1"/>
</dbReference>
<evidence type="ECO:0000256" key="2">
    <source>
        <dbReference type="SAM" id="MobiDB-lite"/>
    </source>
</evidence>
<protein>
    <submittedName>
        <fullName evidence="3">NBD/HSP70 family sugar kinase</fullName>
    </submittedName>
</protein>
<keyword evidence="4" id="KW-1185">Reference proteome</keyword>
<dbReference type="EMBL" id="JAFBBU010000001">
    <property type="protein sequence ID" value="MBM7473484.1"/>
    <property type="molecule type" value="Genomic_DNA"/>
</dbReference>
<dbReference type="PANTHER" id="PTHR18964:SF149">
    <property type="entry name" value="BIFUNCTIONAL UDP-N-ACETYLGLUCOSAMINE 2-EPIMERASE_N-ACETYLMANNOSAMINE KINASE"/>
    <property type="match status" value="1"/>
</dbReference>
<dbReference type="InterPro" id="IPR036390">
    <property type="entry name" value="WH_DNA-bd_sf"/>
</dbReference>
<sequence>MTLSGSLRPISAGVGNSNDQTRRHNLSTILTMLHHGGAQTRAQLTRLSGLNRSTIAALVAELAELGLAYETEPSDSGLVGRPSPIVHANEKIAAITINPDVDAITIGLVGLGGELHKRIRFETASVPSVRETINVVTAVIAGMRAELDTQYRVVGVGMAIPGLVNGRDGTVRLAPHLGWQDVQVAEPFSAALGYPVRIANDAGLATLAESLFGAGRGVQDLVYLNGSASGIGGGVLVGGSMLRGAQGYAAELGHTLVNSAGIRCHCGKIGCLETEVNLGRLLAVLGREGLGPDELDAVLAGALAPDARAEVDRQLDVLALAIGNFISVFNPQVFILGGSLGALYEANPERLRAAVAANAVGTLGEDVRIERAQLRSRLLTVGAAEIVFAGLLGDPAAASPLVE</sequence>
<gene>
    <name evidence="3" type="ORF">JOE66_003118</name>
</gene>
<organism evidence="3 4">
    <name type="scientific">Subtercola frigoramans</name>
    <dbReference type="NCBI Taxonomy" id="120298"/>
    <lineage>
        <taxon>Bacteria</taxon>
        <taxon>Bacillati</taxon>
        <taxon>Actinomycetota</taxon>
        <taxon>Actinomycetes</taxon>
        <taxon>Micrococcales</taxon>
        <taxon>Microbacteriaceae</taxon>
        <taxon>Subtercola</taxon>
    </lineage>
</organism>